<keyword evidence="1" id="KW-0238">DNA-binding</keyword>
<feature type="domain" description="HTH cro/C1-type" evidence="2">
    <location>
        <begin position="10"/>
        <end position="64"/>
    </location>
</feature>
<dbReference type="Gene3D" id="1.10.260.40">
    <property type="entry name" value="lambda repressor-like DNA-binding domains"/>
    <property type="match status" value="1"/>
</dbReference>
<dbReference type="Pfam" id="PF01381">
    <property type="entry name" value="HTH_3"/>
    <property type="match status" value="1"/>
</dbReference>
<dbReference type="SMART" id="SM00530">
    <property type="entry name" value="HTH_XRE"/>
    <property type="match status" value="1"/>
</dbReference>
<dbReference type="RefSeq" id="WP_204707723.1">
    <property type="nucleotide sequence ID" value="NZ_JBHSZV010000013.1"/>
</dbReference>
<dbReference type="PROSITE" id="PS50943">
    <property type="entry name" value="HTH_CROC1"/>
    <property type="match status" value="1"/>
</dbReference>
<dbReference type="InterPro" id="IPR001387">
    <property type="entry name" value="Cro/C1-type_HTH"/>
</dbReference>
<accession>A0ABW2EHX3</accession>
<organism evidence="3 4">
    <name type="scientific">Halobacillus seohaensis</name>
    <dbReference type="NCBI Taxonomy" id="447421"/>
    <lineage>
        <taxon>Bacteria</taxon>
        <taxon>Bacillati</taxon>
        <taxon>Bacillota</taxon>
        <taxon>Bacilli</taxon>
        <taxon>Bacillales</taxon>
        <taxon>Bacillaceae</taxon>
        <taxon>Halobacillus</taxon>
    </lineage>
</organism>
<protein>
    <submittedName>
        <fullName evidence="3">Helix-turn-helix domain-containing protein</fullName>
    </submittedName>
</protein>
<keyword evidence="4" id="KW-1185">Reference proteome</keyword>
<dbReference type="CDD" id="cd00093">
    <property type="entry name" value="HTH_XRE"/>
    <property type="match status" value="1"/>
</dbReference>
<evidence type="ECO:0000313" key="3">
    <source>
        <dbReference type="EMBL" id="MFC7061116.1"/>
    </source>
</evidence>
<sequence length="66" mass="7370">MDREKIGDVLRVARTGLNLTQSELSGLVGISRNYISDIENGRYTPSFETLIKVTNQLEIDLNTLTS</sequence>
<dbReference type="InterPro" id="IPR010982">
    <property type="entry name" value="Lambda_DNA-bd_dom_sf"/>
</dbReference>
<comment type="caution">
    <text evidence="3">The sequence shown here is derived from an EMBL/GenBank/DDBJ whole genome shotgun (WGS) entry which is preliminary data.</text>
</comment>
<proteinExistence type="predicted"/>
<evidence type="ECO:0000313" key="4">
    <source>
        <dbReference type="Proteomes" id="UP001596410"/>
    </source>
</evidence>
<dbReference type="SUPFAM" id="SSF47413">
    <property type="entry name" value="lambda repressor-like DNA-binding domains"/>
    <property type="match status" value="1"/>
</dbReference>
<dbReference type="PANTHER" id="PTHR46797:SF1">
    <property type="entry name" value="METHYLPHOSPHONATE SYNTHASE"/>
    <property type="match status" value="1"/>
</dbReference>
<gene>
    <name evidence="3" type="ORF">ACFQIC_04515</name>
</gene>
<dbReference type="EMBL" id="JBHSZV010000013">
    <property type="protein sequence ID" value="MFC7061116.1"/>
    <property type="molecule type" value="Genomic_DNA"/>
</dbReference>
<dbReference type="InterPro" id="IPR050807">
    <property type="entry name" value="TransReg_Diox_bact_type"/>
</dbReference>
<evidence type="ECO:0000259" key="2">
    <source>
        <dbReference type="PROSITE" id="PS50943"/>
    </source>
</evidence>
<evidence type="ECO:0000256" key="1">
    <source>
        <dbReference type="ARBA" id="ARBA00023125"/>
    </source>
</evidence>
<name>A0ABW2EHX3_9BACI</name>
<reference evidence="4" key="1">
    <citation type="journal article" date="2019" name="Int. J. Syst. Evol. Microbiol.">
        <title>The Global Catalogue of Microorganisms (GCM) 10K type strain sequencing project: providing services to taxonomists for standard genome sequencing and annotation.</title>
        <authorList>
            <consortium name="The Broad Institute Genomics Platform"/>
            <consortium name="The Broad Institute Genome Sequencing Center for Infectious Disease"/>
            <person name="Wu L."/>
            <person name="Ma J."/>
        </authorList>
    </citation>
    <scope>NUCLEOTIDE SEQUENCE [LARGE SCALE GENOMIC DNA]</scope>
    <source>
        <strain evidence="4">CGMCC 4.1621</strain>
    </source>
</reference>
<dbReference type="Proteomes" id="UP001596410">
    <property type="component" value="Unassembled WGS sequence"/>
</dbReference>
<dbReference type="PANTHER" id="PTHR46797">
    <property type="entry name" value="HTH-TYPE TRANSCRIPTIONAL REGULATOR"/>
    <property type="match status" value="1"/>
</dbReference>